<keyword evidence="4 8" id="KW-0406">Ion transport</keyword>
<keyword evidence="2 8" id="KW-0813">Transport</keyword>
<dbReference type="RefSeq" id="WP_066071530.1">
    <property type="nucleotide sequence ID" value="NZ_FRBG01000004.1"/>
</dbReference>
<dbReference type="SUPFAM" id="SSF47928">
    <property type="entry name" value="N-terminal domain of the delta subunit of the F1F0-ATP synthase"/>
    <property type="match status" value="1"/>
</dbReference>
<evidence type="ECO:0000313" key="11">
    <source>
        <dbReference type="Proteomes" id="UP000092605"/>
    </source>
</evidence>
<comment type="function">
    <text evidence="8">This protein is part of the stalk that links CF(0) to CF(1). It either transmits conformational changes from CF(0) to CF(1) or is implicated in proton conduction.</text>
</comment>
<dbReference type="NCBIfam" id="TIGR01145">
    <property type="entry name" value="ATP_synt_delta"/>
    <property type="match status" value="1"/>
</dbReference>
<keyword evidence="3 8" id="KW-0375">Hydrogen ion transport</keyword>
<dbReference type="InterPro" id="IPR000711">
    <property type="entry name" value="ATPase_OSCP/dsu"/>
</dbReference>
<dbReference type="AlphaFoldDB" id="A0A150FTM6"/>
<keyword evidence="12" id="KW-1185">Reference proteome</keyword>
<evidence type="ECO:0000256" key="4">
    <source>
        <dbReference type="ARBA" id="ARBA00023065"/>
    </source>
</evidence>
<evidence type="ECO:0000256" key="6">
    <source>
        <dbReference type="ARBA" id="ARBA00023196"/>
    </source>
</evidence>
<comment type="subcellular location">
    <subcellularLocation>
        <location evidence="8">Cell membrane</location>
        <topology evidence="8">Peripheral membrane protein</topology>
    </subcellularLocation>
    <subcellularLocation>
        <location evidence="1">Membrane</location>
    </subcellularLocation>
</comment>
<dbReference type="EMBL" id="LSFY01000001">
    <property type="protein sequence ID" value="KXZ40525.1"/>
    <property type="molecule type" value="Genomic_DNA"/>
</dbReference>
<protein>
    <recommendedName>
        <fullName evidence="8">ATP synthase subunit delta</fullName>
    </recommendedName>
    <alternativeName>
        <fullName evidence="8">ATP synthase F(1) sector subunit delta</fullName>
    </alternativeName>
    <alternativeName>
        <fullName evidence="8">F-type ATPase subunit delta</fullName>
        <shortName evidence="8">F-ATPase subunit delta</shortName>
    </alternativeName>
</protein>
<evidence type="ECO:0000256" key="1">
    <source>
        <dbReference type="ARBA" id="ARBA00004370"/>
    </source>
</evidence>
<dbReference type="Pfam" id="PF00213">
    <property type="entry name" value="OSCP"/>
    <property type="match status" value="1"/>
</dbReference>
<keyword evidence="5 8" id="KW-0472">Membrane</keyword>
<dbReference type="OrthoDB" id="9802471at2"/>
<evidence type="ECO:0000313" key="10">
    <source>
        <dbReference type="EMBL" id="SHK71945.1"/>
    </source>
</evidence>
<dbReference type="SMR" id="A0A150FTM6"/>
<evidence type="ECO:0000313" key="9">
    <source>
        <dbReference type="EMBL" id="KXZ40525.1"/>
    </source>
</evidence>
<dbReference type="InterPro" id="IPR020781">
    <property type="entry name" value="ATPase_OSCP/d_CS"/>
</dbReference>
<reference evidence="9 11" key="1">
    <citation type="submission" date="2016-02" db="EMBL/GenBank/DDBJ databases">
        <title>Draft genome sequence for Clostridium paradoxum JW-YL-7.</title>
        <authorList>
            <person name="Utturkar S.M."/>
            <person name="Lancaster A."/>
            <person name="Poole F.L."/>
            <person name="Adams M.W."/>
            <person name="Brown S.D."/>
        </authorList>
    </citation>
    <scope>NUCLEOTIDE SEQUENCE [LARGE SCALE GENOMIC DNA]</scope>
    <source>
        <strain evidence="9 11">JW-YL-7</strain>
    </source>
</reference>
<reference evidence="10 12" key="2">
    <citation type="submission" date="2016-11" db="EMBL/GenBank/DDBJ databases">
        <authorList>
            <person name="Varghese N."/>
            <person name="Submissions S."/>
        </authorList>
    </citation>
    <scope>NUCLEOTIDE SEQUENCE [LARGE SCALE GENOMIC DNA]</scope>
    <source>
        <strain evidence="10 12">DSM 7308</strain>
    </source>
</reference>
<dbReference type="EMBL" id="FRBG01000004">
    <property type="protein sequence ID" value="SHK71945.1"/>
    <property type="molecule type" value="Genomic_DNA"/>
</dbReference>
<dbReference type="STRING" id="1121328.JWYL7_1600"/>
<keyword evidence="8" id="KW-1003">Cell membrane</keyword>
<organism evidence="9 11">
    <name type="scientific">Alkalithermobacter thermoalcaliphilus JW-YL-7 = DSM 7308</name>
    <dbReference type="NCBI Taxonomy" id="1121328"/>
    <lineage>
        <taxon>Bacteria</taxon>
        <taxon>Bacillati</taxon>
        <taxon>Bacillota</taxon>
        <taxon>Clostridia</taxon>
        <taxon>Peptostreptococcales</taxon>
        <taxon>Tepidibacteraceae</taxon>
        <taxon>Alkalithermobacter</taxon>
    </lineage>
</organism>
<dbReference type="InterPro" id="IPR026015">
    <property type="entry name" value="ATP_synth_OSCP/delta_N_sf"/>
</dbReference>
<comment type="function">
    <text evidence="8">F(1)F(0) ATP synthase produces ATP from ADP in the presence of a proton or sodium gradient. F-type ATPases consist of two structural domains, F(1) containing the extramembraneous catalytic core and F(0) containing the membrane proton channel, linked together by a central stalk and a peripheral stalk. During catalysis, ATP synthesis in the catalytic domain of F(1) is coupled via a rotary mechanism of the central stalk subunits to proton translocation.</text>
</comment>
<evidence type="ECO:0000256" key="7">
    <source>
        <dbReference type="ARBA" id="ARBA00023310"/>
    </source>
</evidence>
<dbReference type="Proteomes" id="UP000092605">
    <property type="component" value="Unassembled WGS sequence"/>
</dbReference>
<keyword evidence="6 8" id="KW-0139">CF(1)</keyword>
<dbReference type="PROSITE" id="PS00389">
    <property type="entry name" value="ATPASE_DELTA"/>
    <property type="match status" value="1"/>
</dbReference>
<evidence type="ECO:0000256" key="8">
    <source>
        <dbReference type="HAMAP-Rule" id="MF_01416"/>
    </source>
</evidence>
<dbReference type="PRINTS" id="PR00125">
    <property type="entry name" value="ATPASEDELTA"/>
</dbReference>
<evidence type="ECO:0000256" key="3">
    <source>
        <dbReference type="ARBA" id="ARBA00022781"/>
    </source>
</evidence>
<accession>A0A150FTM6</accession>
<dbReference type="HAMAP" id="MF_01416">
    <property type="entry name" value="ATP_synth_delta_bact"/>
    <property type="match status" value="1"/>
</dbReference>
<dbReference type="GO" id="GO:0046933">
    <property type="term" value="F:proton-transporting ATP synthase activity, rotational mechanism"/>
    <property type="evidence" value="ECO:0007669"/>
    <property type="project" value="UniProtKB-UniRule"/>
</dbReference>
<evidence type="ECO:0000256" key="2">
    <source>
        <dbReference type="ARBA" id="ARBA00022448"/>
    </source>
</evidence>
<dbReference type="PANTHER" id="PTHR11910">
    <property type="entry name" value="ATP SYNTHASE DELTA CHAIN"/>
    <property type="match status" value="1"/>
</dbReference>
<dbReference type="PATRIC" id="fig|1121328.3.peg.1611"/>
<keyword evidence="7 8" id="KW-0066">ATP synthesis</keyword>
<comment type="similarity">
    <text evidence="8">Belongs to the ATPase delta chain family.</text>
</comment>
<dbReference type="NCBIfam" id="NF004403">
    <property type="entry name" value="PRK05758.2-4"/>
    <property type="match status" value="1"/>
</dbReference>
<dbReference type="Gene3D" id="1.10.520.20">
    <property type="entry name" value="N-terminal domain of the delta subunit of the F1F0-ATP synthase"/>
    <property type="match status" value="1"/>
</dbReference>
<name>A0A150FTM6_CLOPD</name>
<dbReference type="Proteomes" id="UP000323392">
    <property type="component" value="Unassembled WGS sequence"/>
</dbReference>
<evidence type="ECO:0000313" key="12">
    <source>
        <dbReference type="Proteomes" id="UP000323392"/>
    </source>
</evidence>
<evidence type="ECO:0000256" key="5">
    <source>
        <dbReference type="ARBA" id="ARBA00023136"/>
    </source>
</evidence>
<proteinExistence type="inferred from homology"/>
<comment type="caution">
    <text evidence="9">The sequence shown here is derived from an EMBL/GenBank/DDBJ whole genome shotgun (WGS) entry which is preliminary data.</text>
</comment>
<dbReference type="GO" id="GO:0045259">
    <property type="term" value="C:proton-transporting ATP synthase complex"/>
    <property type="evidence" value="ECO:0007669"/>
    <property type="project" value="UniProtKB-KW"/>
</dbReference>
<sequence length="180" mass="20764">MAKLVATRYASAIFEVGVELNKEEMFYEELKIISSNFEENEKFFKMLKTPILSKQEKKELIENIYKDKASLEIVNFLKVLIDKDRISIIREIVDIYKQLLNENKNEIQAIAITAVPMSEESLKELTYKLCEKTKKNVKVKNQVDPTVLGGVLVKMGNEEIDGTVKTKLEKLKKQLHQIIA</sequence>
<gene>
    <name evidence="8" type="primary">atpH</name>
    <name evidence="9" type="ORF">JWYL7_1600</name>
    <name evidence="10" type="ORF">SAMN05661008_00777</name>
</gene>
<dbReference type="GO" id="GO:0005886">
    <property type="term" value="C:plasma membrane"/>
    <property type="evidence" value="ECO:0007669"/>
    <property type="project" value="UniProtKB-SubCell"/>
</dbReference>